<keyword evidence="1" id="KW-0175">Coiled coil</keyword>
<protein>
    <submittedName>
        <fullName evidence="3">ABC-2 type transport system permease protein</fullName>
    </submittedName>
</protein>
<feature type="transmembrane region" description="Helical" evidence="2">
    <location>
        <begin position="21"/>
        <end position="38"/>
    </location>
</feature>
<proteinExistence type="predicted"/>
<keyword evidence="4" id="KW-1185">Reference proteome</keyword>
<dbReference type="EMBL" id="FNNQ01000003">
    <property type="protein sequence ID" value="SDW39350.1"/>
    <property type="molecule type" value="Genomic_DNA"/>
</dbReference>
<feature type="transmembrane region" description="Helical" evidence="2">
    <location>
        <begin position="242"/>
        <end position="263"/>
    </location>
</feature>
<evidence type="ECO:0000256" key="2">
    <source>
        <dbReference type="SAM" id="Phobius"/>
    </source>
</evidence>
<dbReference type="GO" id="GO:0140359">
    <property type="term" value="F:ABC-type transporter activity"/>
    <property type="evidence" value="ECO:0007669"/>
    <property type="project" value="InterPro"/>
</dbReference>
<accession>A0A1H2T6A1</accession>
<dbReference type="Pfam" id="PF12679">
    <property type="entry name" value="ABC2_membrane_2"/>
    <property type="match status" value="1"/>
</dbReference>
<feature type="transmembrane region" description="Helical" evidence="2">
    <location>
        <begin position="295"/>
        <end position="317"/>
    </location>
</feature>
<dbReference type="GO" id="GO:0005886">
    <property type="term" value="C:plasma membrane"/>
    <property type="evidence" value="ECO:0007669"/>
    <property type="project" value="UniProtKB-SubCell"/>
</dbReference>
<feature type="transmembrane region" description="Helical" evidence="2">
    <location>
        <begin position="159"/>
        <end position="187"/>
    </location>
</feature>
<dbReference type="STRING" id="1048340.SAMN05444487_10339"/>
<keyword evidence="2" id="KW-0812">Transmembrane</keyword>
<keyword evidence="2" id="KW-0472">Membrane</keyword>
<dbReference type="PANTHER" id="PTHR37305">
    <property type="entry name" value="INTEGRAL MEMBRANE PROTEIN-RELATED"/>
    <property type="match status" value="1"/>
</dbReference>
<keyword evidence="2" id="KW-1133">Transmembrane helix</keyword>
<gene>
    <name evidence="3" type="ORF">SAMN05444487_10339</name>
</gene>
<dbReference type="Proteomes" id="UP000198534">
    <property type="component" value="Unassembled WGS sequence"/>
</dbReference>
<dbReference type="OrthoDB" id="8613028at2"/>
<dbReference type="AlphaFoldDB" id="A0A1H2T6A1"/>
<reference evidence="3 4" key="1">
    <citation type="submission" date="2016-10" db="EMBL/GenBank/DDBJ databases">
        <authorList>
            <person name="de Groot N.N."/>
        </authorList>
    </citation>
    <scope>NUCLEOTIDE SEQUENCE [LARGE SCALE GENOMIC DNA]</scope>
    <source>
        <strain evidence="3 4">DSM 45610</strain>
    </source>
</reference>
<sequence length="326" mass="36488">MVNMLRLIQNENMKIYRRIGTIVMIGLLVLAAIGFAVFTKYSQSDTIFGSTDITKGWKDKVEKDLKEDKKEYKKEKNKDVRELLKEDIIMNQYRLDHNIPPEKGTVWEFMAQTDAFTSLIGLFTTIVGAISVAGEFTWGTIKLLLIRSASRSKILFSKFVATIGFAIGMIILLFIVSLLVGLVLFGSDGFSSAYLTYVDGKVIEKSMGLHIFSLYGLSSVDMLTTVIFAFMISAVFRSSSLAIGLSIFLSFVGGTIMSFMSAMNINWGKYLFFANTNFRPYITDGGEPPFKGMTFGFSITVLSVYLLIFLAISWYVFNKRDVASSD</sequence>
<feature type="transmembrane region" description="Helical" evidence="2">
    <location>
        <begin position="115"/>
        <end position="138"/>
    </location>
</feature>
<feature type="coiled-coil region" evidence="1">
    <location>
        <begin position="58"/>
        <end position="86"/>
    </location>
</feature>
<evidence type="ECO:0000313" key="3">
    <source>
        <dbReference type="EMBL" id="SDW39350.1"/>
    </source>
</evidence>
<evidence type="ECO:0000256" key="1">
    <source>
        <dbReference type="SAM" id="Coils"/>
    </source>
</evidence>
<organism evidence="3 4">
    <name type="scientific">Marininema mesophilum</name>
    <dbReference type="NCBI Taxonomy" id="1048340"/>
    <lineage>
        <taxon>Bacteria</taxon>
        <taxon>Bacillati</taxon>
        <taxon>Bacillota</taxon>
        <taxon>Bacilli</taxon>
        <taxon>Bacillales</taxon>
        <taxon>Thermoactinomycetaceae</taxon>
        <taxon>Marininema</taxon>
    </lineage>
</organism>
<feature type="transmembrane region" description="Helical" evidence="2">
    <location>
        <begin position="207"/>
        <end position="230"/>
    </location>
</feature>
<dbReference type="PANTHER" id="PTHR37305:SF1">
    <property type="entry name" value="MEMBRANE PROTEIN"/>
    <property type="match status" value="1"/>
</dbReference>
<evidence type="ECO:0000313" key="4">
    <source>
        <dbReference type="Proteomes" id="UP000198534"/>
    </source>
</evidence>
<name>A0A1H2T6A1_9BACL</name>